<name>A0ABR1Z1S2_9PEZI</name>
<proteinExistence type="predicted"/>
<keyword evidence="2" id="KW-1185">Reference proteome</keyword>
<gene>
    <name evidence="1" type="ORF">HDK90DRAFT_471442</name>
</gene>
<comment type="caution">
    <text evidence="1">The sequence shown here is derived from an EMBL/GenBank/DDBJ whole genome shotgun (WGS) entry which is preliminary data.</text>
</comment>
<evidence type="ECO:0000313" key="2">
    <source>
        <dbReference type="Proteomes" id="UP001492380"/>
    </source>
</evidence>
<organism evidence="1 2">
    <name type="scientific">Phyllosticta capitalensis</name>
    <dbReference type="NCBI Taxonomy" id="121624"/>
    <lineage>
        <taxon>Eukaryota</taxon>
        <taxon>Fungi</taxon>
        <taxon>Dikarya</taxon>
        <taxon>Ascomycota</taxon>
        <taxon>Pezizomycotina</taxon>
        <taxon>Dothideomycetes</taxon>
        <taxon>Dothideomycetes incertae sedis</taxon>
        <taxon>Botryosphaeriales</taxon>
        <taxon>Phyllostictaceae</taxon>
        <taxon>Phyllosticta</taxon>
    </lineage>
</organism>
<sequence>MGPAPCASLRNSSLSSSFFTLDTLILFCPLAIHFLVRSSSATWRYGGSPRARHGPGSEERGDVFKPLTLLSPATARLRLAFLSPIPSQRQDIIRHWNNGLNMSCSWLLHAPPWLRRKSSRATAVATTTIRRLAGKSRDSPCCLQKRMAFAVPLSEPAAWVFGLCPPRPRCSADGAREVRGSSPPWSLNLCTTTPTDCRIQKVWAS</sequence>
<reference evidence="1 2" key="1">
    <citation type="submission" date="2024-04" db="EMBL/GenBank/DDBJ databases">
        <title>Phyllosticta paracitricarpa is synonymous to the EU quarantine fungus P. citricarpa based on phylogenomic analyses.</title>
        <authorList>
            <consortium name="Lawrence Berkeley National Laboratory"/>
            <person name="Van Ingen-Buijs V.A."/>
            <person name="Van Westerhoven A.C."/>
            <person name="Haridas S."/>
            <person name="Skiadas P."/>
            <person name="Martin F."/>
            <person name="Groenewald J.Z."/>
            <person name="Crous P.W."/>
            <person name="Seidl M.F."/>
        </authorList>
    </citation>
    <scope>NUCLEOTIDE SEQUENCE [LARGE SCALE GENOMIC DNA]</scope>
    <source>
        <strain evidence="1 2">CBS 123374</strain>
    </source>
</reference>
<accession>A0ABR1Z1S2</accession>
<dbReference type="EMBL" id="JBBWRZ010000001">
    <property type="protein sequence ID" value="KAK8246251.1"/>
    <property type="molecule type" value="Genomic_DNA"/>
</dbReference>
<evidence type="ECO:0000313" key="1">
    <source>
        <dbReference type="EMBL" id="KAK8246251.1"/>
    </source>
</evidence>
<protein>
    <submittedName>
        <fullName evidence="1">Uncharacterized protein</fullName>
    </submittedName>
</protein>
<dbReference type="Proteomes" id="UP001492380">
    <property type="component" value="Unassembled WGS sequence"/>
</dbReference>